<gene>
    <name evidence="2" type="ORF">O4H49_04325</name>
</gene>
<evidence type="ECO:0000313" key="2">
    <source>
        <dbReference type="EMBL" id="MCZ4279991.1"/>
    </source>
</evidence>
<evidence type="ECO:0000256" key="1">
    <source>
        <dbReference type="SAM" id="MobiDB-lite"/>
    </source>
</evidence>
<proteinExistence type="predicted"/>
<dbReference type="EMBL" id="JAPWGY010000001">
    <property type="protein sequence ID" value="MCZ4279991.1"/>
    <property type="molecule type" value="Genomic_DNA"/>
</dbReference>
<feature type="compositionally biased region" description="Basic and acidic residues" evidence="1">
    <location>
        <begin position="53"/>
        <end position="63"/>
    </location>
</feature>
<organism evidence="2 3">
    <name type="scientific">Kiloniella laminariae</name>
    <dbReference type="NCBI Taxonomy" id="454162"/>
    <lineage>
        <taxon>Bacteria</taxon>
        <taxon>Pseudomonadati</taxon>
        <taxon>Pseudomonadota</taxon>
        <taxon>Alphaproteobacteria</taxon>
        <taxon>Rhodospirillales</taxon>
        <taxon>Kiloniellaceae</taxon>
        <taxon>Kiloniella</taxon>
    </lineage>
</organism>
<feature type="region of interest" description="Disordered" evidence="1">
    <location>
        <begin position="1"/>
        <end position="69"/>
    </location>
</feature>
<sequence length="319" mass="33717">MPKGSSRGARGTGSHSNTGNKDLADRAGRGGSDATGNGRSDNFNSNRSIATRELNKPPSERTTTKAKAKQATLASLDQFFDEEDAALNGLSRIPDVMGGGWKTEAEAYTPEQLEEMGKARGYETITENSRRAIARHRSPFAAFMHRLGSFFMPGVDSHLSLDPKTGQLASVDQFDAVGLGLGLAGGRGAPGVNQFANYAYAGLNELGIQAPTNTSTRALSDFRNGKQVSGIKSGYGSGNLSGLSEAGSGGGLRERQDGNQGLASPVQSLYEQATQVLYPYAFEEENPQYGVGVSFVPSTVRKAPKLSSLNARRARFGKG</sequence>
<accession>A0ABT4LI05</accession>
<name>A0ABT4LI05_9PROT</name>
<feature type="compositionally biased region" description="Polar residues" evidence="1">
    <location>
        <begin position="34"/>
        <end position="49"/>
    </location>
</feature>
<dbReference type="Proteomes" id="UP001069802">
    <property type="component" value="Unassembled WGS sequence"/>
</dbReference>
<comment type="caution">
    <text evidence="2">The sequence shown here is derived from an EMBL/GenBank/DDBJ whole genome shotgun (WGS) entry which is preliminary data.</text>
</comment>
<reference evidence="2" key="1">
    <citation type="submission" date="2022-12" db="EMBL/GenBank/DDBJ databases">
        <title>Bacterial isolates from different developmental stages of Nematostella vectensis.</title>
        <authorList>
            <person name="Fraune S."/>
        </authorList>
    </citation>
    <scope>NUCLEOTIDE SEQUENCE</scope>
    <source>
        <strain evidence="2">G21630-S1</strain>
    </source>
</reference>
<evidence type="ECO:0000313" key="3">
    <source>
        <dbReference type="Proteomes" id="UP001069802"/>
    </source>
</evidence>
<keyword evidence="3" id="KW-1185">Reference proteome</keyword>
<protein>
    <submittedName>
        <fullName evidence="2">Uncharacterized protein</fullName>
    </submittedName>
</protein>
<dbReference type="RefSeq" id="WP_269422185.1">
    <property type="nucleotide sequence ID" value="NZ_JAPWGY010000001.1"/>
</dbReference>